<evidence type="ECO:0000259" key="1">
    <source>
        <dbReference type="PROSITE" id="PS01124"/>
    </source>
</evidence>
<gene>
    <name evidence="2" type="ordered locus">Turpa_2014</name>
</gene>
<dbReference type="GO" id="GO:0043565">
    <property type="term" value="F:sequence-specific DNA binding"/>
    <property type="evidence" value="ECO:0007669"/>
    <property type="project" value="InterPro"/>
</dbReference>
<reference evidence="2 3" key="1">
    <citation type="submission" date="2012-06" db="EMBL/GenBank/DDBJ databases">
        <title>The complete chromosome of genome of Turneriella parva DSM 21527.</title>
        <authorList>
            <consortium name="US DOE Joint Genome Institute (JGI-PGF)"/>
            <person name="Lucas S."/>
            <person name="Han J."/>
            <person name="Lapidus A."/>
            <person name="Bruce D."/>
            <person name="Goodwin L."/>
            <person name="Pitluck S."/>
            <person name="Peters L."/>
            <person name="Kyrpides N."/>
            <person name="Mavromatis K."/>
            <person name="Ivanova N."/>
            <person name="Mikhailova N."/>
            <person name="Chertkov O."/>
            <person name="Detter J.C."/>
            <person name="Tapia R."/>
            <person name="Han C."/>
            <person name="Land M."/>
            <person name="Hauser L."/>
            <person name="Markowitz V."/>
            <person name="Cheng J.-F."/>
            <person name="Hugenholtz P."/>
            <person name="Woyke T."/>
            <person name="Wu D."/>
            <person name="Gronow S."/>
            <person name="Wellnitz S."/>
            <person name="Brambilla E."/>
            <person name="Klenk H.-P."/>
            <person name="Eisen J.A."/>
        </authorList>
    </citation>
    <scope>NUCLEOTIDE SEQUENCE [LARGE SCALE GENOMIC DNA]</scope>
    <source>
        <strain evidence="3">ATCC BAA-1111 / DSM 21527 / NCTC 11395 / H</strain>
    </source>
</reference>
<dbReference type="PROSITE" id="PS01124">
    <property type="entry name" value="HTH_ARAC_FAMILY_2"/>
    <property type="match status" value="1"/>
</dbReference>
<accession>I4B5V3</accession>
<sequence>MQALPVHPFLRGVVAKAFVTGHASADTYRVMPSVYTVIGFQFEGRIDHVSENRALSIFGVTGILDKWREFRSEPKTESLLLFFEPGGFYRLFGAVAGELGSASLAMHDVVPSRVTRGISEILETGKELSQKWQRVQHLLLQLLSRDLSPEAMGALYHLQTNRGERRISQIAKDLAVSPRTLERRFAAQIGASPKHLARIMRWREAMQNLSRARAGKFCRAVSGGLVPD</sequence>
<dbReference type="STRING" id="869212.Turpa_2014"/>
<dbReference type="Gene3D" id="1.10.10.60">
    <property type="entry name" value="Homeodomain-like"/>
    <property type="match status" value="1"/>
</dbReference>
<organism evidence="2 3">
    <name type="scientific">Turneriella parva (strain ATCC BAA-1111 / DSM 21527 / NCTC 11395 / H)</name>
    <name type="common">Leptospira parva</name>
    <dbReference type="NCBI Taxonomy" id="869212"/>
    <lineage>
        <taxon>Bacteria</taxon>
        <taxon>Pseudomonadati</taxon>
        <taxon>Spirochaetota</taxon>
        <taxon>Spirochaetia</taxon>
        <taxon>Leptospirales</taxon>
        <taxon>Leptospiraceae</taxon>
        <taxon>Turneriella</taxon>
    </lineage>
</organism>
<dbReference type="InterPro" id="IPR018060">
    <property type="entry name" value="HTH_AraC"/>
</dbReference>
<dbReference type="RefSeq" id="WP_014803167.1">
    <property type="nucleotide sequence ID" value="NC_018020.1"/>
</dbReference>
<evidence type="ECO:0000313" key="2">
    <source>
        <dbReference type="EMBL" id="AFM12660.1"/>
    </source>
</evidence>
<dbReference type="HOGENOM" id="CLU_066193_1_1_12"/>
<dbReference type="GO" id="GO:0003700">
    <property type="term" value="F:DNA-binding transcription factor activity"/>
    <property type="evidence" value="ECO:0007669"/>
    <property type="project" value="InterPro"/>
</dbReference>
<evidence type="ECO:0000313" key="3">
    <source>
        <dbReference type="Proteomes" id="UP000006048"/>
    </source>
</evidence>
<feature type="domain" description="HTH araC/xylS-type" evidence="1">
    <location>
        <begin position="137"/>
        <end position="228"/>
    </location>
</feature>
<keyword evidence="3" id="KW-1185">Reference proteome</keyword>
<proteinExistence type="predicted"/>
<dbReference type="AlphaFoldDB" id="I4B5V3"/>
<name>I4B5V3_TURPD</name>
<dbReference type="OrthoDB" id="323290at2"/>
<protein>
    <submittedName>
        <fullName evidence="2">Transcriptional regulator, AraC family</fullName>
    </submittedName>
</protein>
<dbReference type="Proteomes" id="UP000006048">
    <property type="component" value="Chromosome"/>
</dbReference>
<dbReference type="EMBL" id="CP002959">
    <property type="protein sequence ID" value="AFM12660.1"/>
    <property type="molecule type" value="Genomic_DNA"/>
</dbReference>
<dbReference type="KEGG" id="tpx:Turpa_2014"/>